<evidence type="ECO:0000313" key="3">
    <source>
        <dbReference type="EMBL" id="KAJ8043017.1"/>
    </source>
</evidence>
<feature type="chain" id="PRO_5040459373" description="Ig-like domain-containing protein" evidence="2">
    <location>
        <begin position="21"/>
        <end position="376"/>
    </location>
</feature>
<keyword evidence="4" id="KW-1185">Reference proteome</keyword>
<dbReference type="EMBL" id="JAIZAY010000004">
    <property type="protein sequence ID" value="KAJ8043017.1"/>
    <property type="molecule type" value="Genomic_DNA"/>
</dbReference>
<feature type="signal peptide" evidence="2">
    <location>
        <begin position="1"/>
        <end position="20"/>
    </location>
</feature>
<dbReference type="InterPro" id="IPR036179">
    <property type="entry name" value="Ig-like_dom_sf"/>
</dbReference>
<accession>A0A9Q1HBD5</accession>
<dbReference type="SUPFAM" id="SSF48726">
    <property type="entry name" value="Immunoglobulin"/>
    <property type="match status" value="1"/>
</dbReference>
<keyword evidence="1" id="KW-0812">Transmembrane</keyword>
<sequence length="376" mass="42270">MMKGVVLVCLIMLFTEMQFGVKPDVPFPLITQCGNVSNKCFTVADEADMECSVRGARPKVILDFMARTAEGDKNISIELVITSDGDGYTSTVITSNAFKLSPLLVLLVCKASTTIPGLFDNTESFALIQNGLVHTIPDQTTSITIQRYERMELLCTENEDAFIVWKKAIPPRYVDHELLLYSVSFGKGFIEVFAEDIILENNVSLVLPSIDVQHEGEYVCFYGDGISDGVRVYNVTVIGNPPTTVQPVQPHQSERTGLPFWVLFVVIVLFPIICGVTMVICLIEYYVFFSTEKPYQSHVVTRDGEEGTRMLDTASAVLIFMRLDYLFYGSPPPKSFRDESTLSDLYERNIRVKYYGSYFDSPIYNLDLQTGQWEVS</sequence>
<dbReference type="InterPro" id="IPR013783">
    <property type="entry name" value="Ig-like_fold"/>
</dbReference>
<evidence type="ECO:0000256" key="1">
    <source>
        <dbReference type="SAM" id="Phobius"/>
    </source>
</evidence>
<evidence type="ECO:0000256" key="2">
    <source>
        <dbReference type="SAM" id="SignalP"/>
    </source>
</evidence>
<name>A0A9Q1HBD5_HOLLE</name>
<evidence type="ECO:0008006" key="5">
    <source>
        <dbReference type="Google" id="ProtNLM"/>
    </source>
</evidence>
<gene>
    <name evidence="3" type="ORF">HOLleu_09932</name>
</gene>
<organism evidence="3 4">
    <name type="scientific">Holothuria leucospilota</name>
    <name type="common">Black long sea cucumber</name>
    <name type="synonym">Mertensiothuria leucospilota</name>
    <dbReference type="NCBI Taxonomy" id="206669"/>
    <lineage>
        <taxon>Eukaryota</taxon>
        <taxon>Metazoa</taxon>
        <taxon>Echinodermata</taxon>
        <taxon>Eleutherozoa</taxon>
        <taxon>Echinozoa</taxon>
        <taxon>Holothuroidea</taxon>
        <taxon>Aspidochirotacea</taxon>
        <taxon>Aspidochirotida</taxon>
        <taxon>Holothuriidae</taxon>
        <taxon>Holothuria</taxon>
    </lineage>
</organism>
<feature type="transmembrane region" description="Helical" evidence="1">
    <location>
        <begin position="260"/>
        <end position="288"/>
    </location>
</feature>
<dbReference type="Gene3D" id="2.60.40.10">
    <property type="entry name" value="Immunoglobulins"/>
    <property type="match status" value="1"/>
</dbReference>
<keyword evidence="1" id="KW-0472">Membrane</keyword>
<dbReference type="AlphaFoldDB" id="A0A9Q1HBD5"/>
<comment type="caution">
    <text evidence="3">The sequence shown here is derived from an EMBL/GenBank/DDBJ whole genome shotgun (WGS) entry which is preliminary data.</text>
</comment>
<proteinExistence type="predicted"/>
<protein>
    <recommendedName>
        <fullName evidence="5">Ig-like domain-containing protein</fullName>
    </recommendedName>
</protein>
<evidence type="ECO:0000313" key="4">
    <source>
        <dbReference type="Proteomes" id="UP001152320"/>
    </source>
</evidence>
<keyword evidence="2" id="KW-0732">Signal</keyword>
<dbReference type="Proteomes" id="UP001152320">
    <property type="component" value="Chromosome 4"/>
</dbReference>
<reference evidence="3" key="1">
    <citation type="submission" date="2021-10" db="EMBL/GenBank/DDBJ databases">
        <title>Tropical sea cucumber genome reveals ecological adaptation and Cuvierian tubules defense mechanism.</title>
        <authorList>
            <person name="Chen T."/>
        </authorList>
    </citation>
    <scope>NUCLEOTIDE SEQUENCE</scope>
    <source>
        <strain evidence="3">Nanhai2018</strain>
        <tissue evidence="3">Muscle</tissue>
    </source>
</reference>
<keyword evidence="1" id="KW-1133">Transmembrane helix</keyword>